<protein>
    <recommendedName>
        <fullName evidence="5">AN1-type domain-containing protein</fullName>
    </recommendedName>
</protein>
<comment type="caution">
    <text evidence="6">The sequence shown here is derived from an EMBL/GenBank/DDBJ whole genome shotgun (WGS) entry which is preliminary data.</text>
</comment>
<gene>
    <name evidence="6" type="ORF">H1R20_g3120</name>
</gene>
<feature type="domain" description="AN1-type" evidence="5">
    <location>
        <begin position="1"/>
        <end position="48"/>
    </location>
</feature>
<proteinExistence type="predicted"/>
<name>A0A9W8JG86_9AGAR</name>
<dbReference type="EMBL" id="JANBPK010000730">
    <property type="protein sequence ID" value="KAJ2933957.1"/>
    <property type="molecule type" value="Genomic_DNA"/>
</dbReference>
<dbReference type="PROSITE" id="PS51039">
    <property type="entry name" value="ZF_AN1"/>
    <property type="match status" value="1"/>
</dbReference>
<organism evidence="6 7">
    <name type="scientific">Candolleomyces eurysporus</name>
    <dbReference type="NCBI Taxonomy" id="2828524"/>
    <lineage>
        <taxon>Eukaryota</taxon>
        <taxon>Fungi</taxon>
        <taxon>Dikarya</taxon>
        <taxon>Basidiomycota</taxon>
        <taxon>Agaricomycotina</taxon>
        <taxon>Agaricomycetes</taxon>
        <taxon>Agaricomycetidae</taxon>
        <taxon>Agaricales</taxon>
        <taxon>Agaricineae</taxon>
        <taxon>Psathyrellaceae</taxon>
        <taxon>Candolleomyces</taxon>
    </lineage>
</organism>
<keyword evidence="1" id="KW-0479">Metal-binding</keyword>
<dbReference type="PANTHER" id="PTHR14677:SF20">
    <property type="entry name" value="ZINC FINGER AN1-TYPE CONTAINING 2A-RELATED"/>
    <property type="match status" value="1"/>
</dbReference>
<evidence type="ECO:0000256" key="4">
    <source>
        <dbReference type="PROSITE-ProRule" id="PRU00449"/>
    </source>
</evidence>
<keyword evidence="3" id="KW-0862">Zinc</keyword>
<evidence type="ECO:0000313" key="6">
    <source>
        <dbReference type="EMBL" id="KAJ2933957.1"/>
    </source>
</evidence>
<dbReference type="OrthoDB" id="431929at2759"/>
<sequence length="239" mass="26437">MDIGAHCAVASCNVRDFLPIACKCNNLYCRDHISPDLHSCTEIHEYDPSQSSGLPKLRRCDIEGCNKPSLFAFTTVPDRETCDKCRKAFCVDHRYPDTHACAPVEPDNAPSASSSSARALLEKNFGSRLSSSSKAKAPSLSKKKVPTDPVKLAQYQKVQLMKMRHSAVPVDPKDKGVSLPPDQRLTLNVVYEKTEKPFWFRRSMSTGKAVDLLSAQFKAPSSSVRPLPYMSLALLDSTF</sequence>
<evidence type="ECO:0000256" key="1">
    <source>
        <dbReference type="ARBA" id="ARBA00022723"/>
    </source>
</evidence>
<dbReference type="SMART" id="SM00154">
    <property type="entry name" value="ZnF_AN1"/>
    <property type="match status" value="2"/>
</dbReference>
<keyword evidence="2 4" id="KW-0863">Zinc-finger</keyword>
<evidence type="ECO:0000313" key="7">
    <source>
        <dbReference type="Proteomes" id="UP001140091"/>
    </source>
</evidence>
<reference evidence="6" key="1">
    <citation type="submission" date="2022-06" db="EMBL/GenBank/DDBJ databases">
        <title>Genome Sequence of Candolleomyces eurysporus.</title>
        <authorList>
            <person name="Buettner E."/>
        </authorList>
    </citation>
    <scope>NUCLEOTIDE SEQUENCE</scope>
    <source>
        <strain evidence="6">VTCC 930004</strain>
    </source>
</reference>
<accession>A0A9W8JG86</accession>
<dbReference type="GO" id="GO:0008270">
    <property type="term" value="F:zinc ion binding"/>
    <property type="evidence" value="ECO:0007669"/>
    <property type="project" value="UniProtKB-KW"/>
</dbReference>
<evidence type="ECO:0000256" key="3">
    <source>
        <dbReference type="ARBA" id="ARBA00022833"/>
    </source>
</evidence>
<keyword evidence="7" id="KW-1185">Reference proteome</keyword>
<evidence type="ECO:0000256" key="2">
    <source>
        <dbReference type="ARBA" id="ARBA00022771"/>
    </source>
</evidence>
<dbReference type="PANTHER" id="PTHR14677">
    <property type="entry name" value="ARSENITE INDUCUBLE RNA ASSOCIATED PROTEIN AIP-1-RELATED"/>
    <property type="match status" value="1"/>
</dbReference>
<dbReference type="SUPFAM" id="SSF118310">
    <property type="entry name" value="AN1-like Zinc finger"/>
    <property type="match status" value="2"/>
</dbReference>
<feature type="non-terminal residue" evidence="6">
    <location>
        <position position="239"/>
    </location>
</feature>
<evidence type="ECO:0000259" key="5">
    <source>
        <dbReference type="PROSITE" id="PS51039"/>
    </source>
</evidence>
<dbReference type="Gene3D" id="4.10.1110.10">
    <property type="entry name" value="AN1-like Zinc finger"/>
    <property type="match status" value="2"/>
</dbReference>
<dbReference type="Pfam" id="PF01428">
    <property type="entry name" value="zf-AN1"/>
    <property type="match status" value="2"/>
</dbReference>
<dbReference type="AlphaFoldDB" id="A0A9W8JG86"/>
<dbReference type="GO" id="GO:0005737">
    <property type="term" value="C:cytoplasm"/>
    <property type="evidence" value="ECO:0007669"/>
    <property type="project" value="TreeGrafter"/>
</dbReference>
<dbReference type="InterPro" id="IPR035896">
    <property type="entry name" value="AN1-like_Znf"/>
</dbReference>
<dbReference type="Proteomes" id="UP001140091">
    <property type="component" value="Unassembled WGS sequence"/>
</dbReference>
<dbReference type="InterPro" id="IPR000058">
    <property type="entry name" value="Znf_AN1"/>
</dbReference>